<dbReference type="InterPro" id="IPR009057">
    <property type="entry name" value="Homeodomain-like_sf"/>
</dbReference>
<name>R9UPQ4_9BACL</name>
<dbReference type="Pfam" id="PF13551">
    <property type="entry name" value="HTH_29"/>
    <property type="match status" value="1"/>
</dbReference>
<dbReference type="AlphaFoldDB" id="R9UPQ4"/>
<sequence length="171" mass="19632">MVERALRETSDKRMYERYLAVLHRLEGRTIKDISKMIKRTEKTTAGYIHSFERDGIEGLALGHSPGKPRRLTGEQEKILTDTIANKRPVDVGIEAKYTWTLKLAILFVEREFGESYTEKGMSVLLHRLGFSHTKATYTMELADPQEQTAFKSKTFPALKKADEPRDRPFAV</sequence>
<feature type="domain" description="Winged helix-turn helix" evidence="1">
    <location>
        <begin position="97"/>
        <end position="153"/>
    </location>
</feature>
<gene>
    <name evidence="2" type="ORF">B2K_38845</name>
</gene>
<reference evidence="2 3" key="1">
    <citation type="submission" date="2013-06" db="EMBL/GenBank/DDBJ databases">
        <title>Complete genome sequence of Paenibacillus mucilaginosus K02.</title>
        <authorList>
            <person name="Xiao B."/>
            <person name="Sun L."/>
            <person name="Xiao L."/>
            <person name="Lian B."/>
        </authorList>
    </citation>
    <scope>NUCLEOTIDE SEQUENCE [LARGE SCALE GENOMIC DNA]</scope>
    <source>
        <strain evidence="2 3">K02</strain>
    </source>
</reference>
<accession>R9UPQ4</accession>
<dbReference type="KEGG" id="pmw:B2K_38845"/>
<evidence type="ECO:0000259" key="1">
    <source>
        <dbReference type="Pfam" id="PF13592"/>
    </source>
</evidence>
<dbReference type="InterPro" id="IPR025959">
    <property type="entry name" value="Winged_HTH_dom"/>
</dbReference>
<organism evidence="2 3">
    <name type="scientific">Paenibacillus mucilaginosus K02</name>
    <dbReference type="NCBI Taxonomy" id="997761"/>
    <lineage>
        <taxon>Bacteria</taxon>
        <taxon>Bacillati</taxon>
        <taxon>Bacillota</taxon>
        <taxon>Bacilli</taxon>
        <taxon>Bacillales</taxon>
        <taxon>Paenibacillaceae</taxon>
        <taxon>Paenibacillus</taxon>
    </lineage>
</organism>
<dbReference type="SUPFAM" id="SSF46689">
    <property type="entry name" value="Homeodomain-like"/>
    <property type="match status" value="1"/>
</dbReference>
<proteinExistence type="predicted"/>
<protein>
    <recommendedName>
        <fullName evidence="1">Winged helix-turn helix domain-containing protein</fullName>
    </recommendedName>
</protein>
<evidence type="ECO:0000313" key="3">
    <source>
        <dbReference type="Proteomes" id="UP000007392"/>
    </source>
</evidence>
<evidence type="ECO:0000313" key="2">
    <source>
        <dbReference type="EMBL" id="AGN70615.1"/>
    </source>
</evidence>
<dbReference type="Proteomes" id="UP000007392">
    <property type="component" value="Chromosome"/>
</dbReference>
<dbReference type="Pfam" id="PF13592">
    <property type="entry name" value="HTH_33"/>
    <property type="match status" value="1"/>
</dbReference>
<dbReference type="HOGENOM" id="CLU_056788_4_1_9"/>
<dbReference type="EMBL" id="CP003422">
    <property type="protein sequence ID" value="AGN70615.1"/>
    <property type="molecule type" value="Genomic_DNA"/>
</dbReference>